<dbReference type="PROSITE" id="PS01278">
    <property type="entry name" value="MTTASE_RADICAL"/>
    <property type="match status" value="1"/>
</dbReference>
<dbReference type="InterPro" id="IPR023404">
    <property type="entry name" value="rSAM_horseshoe"/>
</dbReference>
<dbReference type="InterPro" id="IPR020612">
    <property type="entry name" value="Methylthiotransferase_CS"/>
</dbReference>
<dbReference type="InterPro" id="IPR058240">
    <property type="entry name" value="rSAM_sf"/>
</dbReference>
<dbReference type="PROSITE" id="PS51449">
    <property type="entry name" value="MTTASE_N"/>
    <property type="match status" value="1"/>
</dbReference>
<dbReference type="GO" id="GO:0051539">
    <property type="term" value="F:4 iron, 4 sulfur cluster binding"/>
    <property type="evidence" value="ECO:0007669"/>
    <property type="project" value="UniProtKB-KW"/>
</dbReference>
<dbReference type="InterPro" id="IPR006638">
    <property type="entry name" value="Elp3/MiaA/NifB-like_rSAM"/>
</dbReference>
<evidence type="ECO:0000313" key="19">
    <source>
        <dbReference type="Proteomes" id="UP000366051"/>
    </source>
</evidence>
<dbReference type="InterPro" id="IPR013848">
    <property type="entry name" value="Methylthiotransferase_N"/>
</dbReference>
<dbReference type="OrthoDB" id="9805215at2"/>
<evidence type="ECO:0000256" key="11">
    <source>
        <dbReference type="ARBA" id="ARBA00023014"/>
    </source>
</evidence>
<keyword evidence="8" id="KW-0819">tRNA processing</keyword>
<gene>
    <name evidence="18" type="primary">mtaB</name>
    <name evidence="18" type="ORF">FTV88_1803</name>
</gene>
<evidence type="ECO:0000256" key="5">
    <source>
        <dbReference type="ARBA" id="ARBA00022490"/>
    </source>
</evidence>
<dbReference type="EMBL" id="CP045875">
    <property type="protein sequence ID" value="QGG47901.1"/>
    <property type="molecule type" value="Genomic_DNA"/>
</dbReference>
<dbReference type="PANTHER" id="PTHR11918">
    <property type="entry name" value="RADICAL SAM PROTEINS"/>
    <property type="match status" value="1"/>
</dbReference>
<dbReference type="FunFam" id="3.40.50.12160:FF:000004">
    <property type="entry name" value="Threonylcarbamoyladenosine tRNA methylthiotransferase MtaB"/>
    <property type="match status" value="1"/>
</dbReference>
<proteinExistence type="inferred from homology"/>
<dbReference type="SMART" id="SM00729">
    <property type="entry name" value="Elp3"/>
    <property type="match status" value="1"/>
</dbReference>
<dbReference type="SUPFAM" id="SSF102114">
    <property type="entry name" value="Radical SAM enzymes"/>
    <property type="match status" value="1"/>
</dbReference>
<dbReference type="FunFam" id="3.80.30.20:FF:000001">
    <property type="entry name" value="tRNA-2-methylthio-N(6)-dimethylallyladenosine synthase 2"/>
    <property type="match status" value="1"/>
</dbReference>
<reference evidence="19" key="1">
    <citation type="submission" date="2019-11" db="EMBL/GenBank/DDBJ databases">
        <title>Genome sequence of Heliorestis convoluta strain HH, an alkaliphilic and minimalistic phototrophic bacterium from a soda lake in Egypt.</title>
        <authorList>
            <person name="Dewey E.D."/>
            <person name="Stokes L.M."/>
            <person name="Burchell B.M."/>
            <person name="Shaffer K.N."/>
            <person name="Huntington A.M."/>
            <person name="Baker J.M."/>
            <person name="Nadendla S."/>
            <person name="Giglio M.G."/>
            <person name="Touchman J.W."/>
            <person name="Blankenship R.E."/>
            <person name="Madigan M.T."/>
            <person name="Sattley W.M."/>
        </authorList>
    </citation>
    <scope>NUCLEOTIDE SEQUENCE [LARGE SCALE GENOMIC DNA]</scope>
    <source>
        <strain evidence="19">HH</strain>
    </source>
</reference>
<evidence type="ECO:0000256" key="12">
    <source>
        <dbReference type="ARBA" id="ARBA00031213"/>
    </source>
</evidence>
<keyword evidence="10" id="KW-0408">Iron</keyword>
<evidence type="ECO:0000256" key="2">
    <source>
        <dbReference type="ARBA" id="ARBA00002399"/>
    </source>
</evidence>
<dbReference type="CDD" id="cd01335">
    <property type="entry name" value="Radical_SAM"/>
    <property type="match status" value="1"/>
</dbReference>
<feature type="domain" description="MTTase N-terminal" evidence="16">
    <location>
        <begin position="4"/>
        <end position="116"/>
    </location>
</feature>
<evidence type="ECO:0000259" key="17">
    <source>
        <dbReference type="PROSITE" id="PS51918"/>
    </source>
</evidence>
<keyword evidence="9" id="KW-0479">Metal-binding</keyword>
<dbReference type="Pfam" id="PF04055">
    <property type="entry name" value="Radical_SAM"/>
    <property type="match status" value="1"/>
</dbReference>
<dbReference type="InterPro" id="IPR038135">
    <property type="entry name" value="Methylthiotransferase_N_sf"/>
</dbReference>
<protein>
    <recommendedName>
        <fullName evidence="15">Threonylcarbamoyladenosine tRNA methylthiotransferase MtaB</fullName>
        <ecNumber evidence="3">2.8.4.5</ecNumber>
    </recommendedName>
    <alternativeName>
        <fullName evidence="12">tRNA-t(6)A37 methylthiotransferase</fullName>
    </alternativeName>
</protein>
<organism evidence="18 19">
    <name type="scientific">Heliorestis convoluta</name>
    <dbReference type="NCBI Taxonomy" id="356322"/>
    <lineage>
        <taxon>Bacteria</taxon>
        <taxon>Bacillati</taxon>
        <taxon>Bacillota</taxon>
        <taxon>Clostridia</taxon>
        <taxon>Eubacteriales</taxon>
        <taxon>Heliobacteriaceae</taxon>
        <taxon>Heliorestis</taxon>
    </lineage>
</organism>
<evidence type="ECO:0000256" key="13">
    <source>
        <dbReference type="ARBA" id="ARBA00051661"/>
    </source>
</evidence>
<dbReference type="InterPro" id="IPR034557">
    <property type="entry name" value="ThrcA_tRNA_MEthiotransferase"/>
</dbReference>
<dbReference type="EC" id="2.8.4.5" evidence="3"/>
<dbReference type="InterPro" id="IPR006467">
    <property type="entry name" value="MiaB-like_bact"/>
</dbReference>
<dbReference type="Pfam" id="PF00919">
    <property type="entry name" value="UPF0004"/>
    <property type="match status" value="1"/>
</dbReference>
<dbReference type="KEGG" id="hcv:FTV88_1803"/>
<evidence type="ECO:0000256" key="15">
    <source>
        <dbReference type="ARBA" id="ARBA00069898"/>
    </source>
</evidence>
<comment type="function">
    <text evidence="2">Catalyzes the methylthiolation of N6-threonylcarbamoyladenosine (t(6)A), leading to the formation of 2-methylthio-N6-threonylcarbamoyladenosine (ms(2)t(6)A) at position 37 in tRNAs that read codons beginning with adenine.</text>
</comment>
<name>A0A5Q2N0Q1_9FIRM</name>
<dbReference type="PROSITE" id="PS51918">
    <property type="entry name" value="RADICAL_SAM"/>
    <property type="match status" value="1"/>
</dbReference>
<evidence type="ECO:0000256" key="8">
    <source>
        <dbReference type="ARBA" id="ARBA00022694"/>
    </source>
</evidence>
<dbReference type="SFLD" id="SFLDG01061">
    <property type="entry name" value="methylthiotransferase"/>
    <property type="match status" value="1"/>
</dbReference>
<dbReference type="InterPro" id="IPR007197">
    <property type="entry name" value="rSAM"/>
</dbReference>
<dbReference type="NCBIfam" id="TIGR01579">
    <property type="entry name" value="MiaB-like-C"/>
    <property type="match status" value="1"/>
</dbReference>
<dbReference type="GO" id="GO:0046872">
    <property type="term" value="F:metal ion binding"/>
    <property type="evidence" value="ECO:0007669"/>
    <property type="project" value="UniProtKB-KW"/>
</dbReference>
<keyword evidence="19" id="KW-1185">Reference proteome</keyword>
<evidence type="ECO:0000259" key="16">
    <source>
        <dbReference type="PROSITE" id="PS51449"/>
    </source>
</evidence>
<dbReference type="SFLD" id="SFLDF00295">
    <property type="entry name" value="threonylcarbamoyladenosine_tRN"/>
    <property type="match status" value="1"/>
</dbReference>
<comment type="cofactor">
    <cofactor evidence="1">
        <name>[4Fe-4S] cluster</name>
        <dbReference type="ChEBI" id="CHEBI:49883"/>
    </cofactor>
</comment>
<evidence type="ECO:0000256" key="10">
    <source>
        <dbReference type="ARBA" id="ARBA00023004"/>
    </source>
</evidence>
<dbReference type="Gene3D" id="3.40.50.12160">
    <property type="entry name" value="Methylthiotransferase, N-terminal domain"/>
    <property type="match status" value="1"/>
</dbReference>
<evidence type="ECO:0000256" key="1">
    <source>
        <dbReference type="ARBA" id="ARBA00001966"/>
    </source>
</evidence>
<evidence type="ECO:0000313" key="18">
    <source>
        <dbReference type="EMBL" id="QGG47901.1"/>
    </source>
</evidence>
<dbReference type="GO" id="GO:0035598">
    <property type="term" value="F:tRNA (N(6)-L-threonylcarbamoyladenosine(37)-C(2))-methylthiotransferase activity"/>
    <property type="evidence" value="ECO:0007669"/>
    <property type="project" value="UniProtKB-EC"/>
</dbReference>
<sequence>MRSSTVAFYTLGCKVNQGETDALAGLFKARQYQTVSFEERSDVYVINTCTVTQLSDRKSRQMIRRAQRRNPEAVVVVTGCYAQVSPEEVQAIEGVDIIIGTDQRQKIVELVEDYKKVGEQIHAVEDIRSVTLFEEFPAHADISKARASIKIQDGCNLFCTYCIIPYARGPVRSRPPESVIKEAKRLIQEGFRELVITGIHLGAYGTDLNVDLGDLVKKLCRLEGLHRLRIGSIEPQEFTPSLLEALTEPTICPHFHIPLQSGSDKILKSMGRRYNRQDFIDICTKIMSMLPDGAITTDIIVGFPGESEADFLQTEELCRTLQLAGVHVFPFSPRRGTKAATFPGQIDRKKKEERVQRIQEISRHLSYRYSQKFLGQRKEVLLEEKVDRHWTGHTDNYLKVFVPVGEDFLEDHTLRGSLQIIELKTVREDGSLEGVLSVL</sequence>
<evidence type="ECO:0000256" key="4">
    <source>
        <dbReference type="ARBA" id="ARBA00022485"/>
    </source>
</evidence>
<keyword evidence="11" id="KW-0411">Iron-sulfur</keyword>
<keyword evidence="5" id="KW-0963">Cytoplasm</keyword>
<evidence type="ECO:0000256" key="6">
    <source>
        <dbReference type="ARBA" id="ARBA00022679"/>
    </source>
</evidence>
<evidence type="ECO:0000256" key="9">
    <source>
        <dbReference type="ARBA" id="ARBA00022723"/>
    </source>
</evidence>
<dbReference type="AlphaFoldDB" id="A0A5Q2N0Q1"/>
<evidence type="ECO:0000256" key="7">
    <source>
        <dbReference type="ARBA" id="ARBA00022691"/>
    </source>
</evidence>
<accession>A0A5Q2N0Q1</accession>
<dbReference type="NCBIfam" id="TIGR00089">
    <property type="entry name" value="MiaB/RimO family radical SAM methylthiotransferase"/>
    <property type="match status" value="1"/>
</dbReference>
<feature type="domain" description="Radical SAM core" evidence="17">
    <location>
        <begin position="141"/>
        <end position="368"/>
    </location>
</feature>
<keyword evidence="7" id="KW-0949">S-adenosyl-L-methionine</keyword>
<dbReference type="PANTHER" id="PTHR11918:SF45">
    <property type="entry name" value="THREONYLCARBAMOYLADENOSINE TRNA METHYLTHIOTRANSFERASE"/>
    <property type="match status" value="1"/>
</dbReference>
<dbReference type="SFLD" id="SFLDG01082">
    <property type="entry name" value="B12-binding_domain_containing"/>
    <property type="match status" value="1"/>
</dbReference>
<comment type="catalytic activity">
    <reaction evidence="13">
        <text>N(6)-L-threonylcarbamoyladenosine(37) in tRNA + (sulfur carrier)-SH + AH2 + 2 S-adenosyl-L-methionine = 2-methylsulfanyl-N(6)-L-threonylcarbamoyladenosine(37) in tRNA + (sulfur carrier)-H + 5'-deoxyadenosine + L-methionine + A + S-adenosyl-L-homocysteine + 2 H(+)</text>
        <dbReference type="Rhea" id="RHEA:37075"/>
        <dbReference type="Rhea" id="RHEA-COMP:10163"/>
        <dbReference type="Rhea" id="RHEA-COMP:11092"/>
        <dbReference type="Rhea" id="RHEA-COMP:14737"/>
        <dbReference type="Rhea" id="RHEA-COMP:14739"/>
        <dbReference type="ChEBI" id="CHEBI:13193"/>
        <dbReference type="ChEBI" id="CHEBI:15378"/>
        <dbReference type="ChEBI" id="CHEBI:17319"/>
        <dbReference type="ChEBI" id="CHEBI:17499"/>
        <dbReference type="ChEBI" id="CHEBI:29917"/>
        <dbReference type="ChEBI" id="CHEBI:57844"/>
        <dbReference type="ChEBI" id="CHEBI:57856"/>
        <dbReference type="ChEBI" id="CHEBI:59789"/>
        <dbReference type="ChEBI" id="CHEBI:64428"/>
        <dbReference type="ChEBI" id="CHEBI:74418"/>
        <dbReference type="ChEBI" id="CHEBI:74420"/>
        <dbReference type="EC" id="2.8.4.5"/>
    </reaction>
</comment>
<dbReference type="Gene3D" id="3.80.30.20">
    <property type="entry name" value="tm_1862 like domain"/>
    <property type="match status" value="1"/>
</dbReference>
<dbReference type="RefSeq" id="WP_153725196.1">
    <property type="nucleotide sequence ID" value="NZ_CP045875.1"/>
</dbReference>
<evidence type="ECO:0000256" key="3">
    <source>
        <dbReference type="ARBA" id="ARBA00013273"/>
    </source>
</evidence>
<dbReference type="Proteomes" id="UP000366051">
    <property type="component" value="Chromosome"/>
</dbReference>
<keyword evidence="6 18" id="KW-0808">Transferase</keyword>
<dbReference type="SFLD" id="SFLDS00029">
    <property type="entry name" value="Radical_SAM"/>
    <property type="match status" value="1"/>
</dbReference>
<evidence type="ECO:0000256" key="14">
    <source>
        <dbReference type="ARBA" id="ARBA00061574"/>
    </source>
</evidence>
<dbReference type="InterPro" id="IPR005839">
    <property type="entry name" value="Methylthiotransferase"/>
</dbReference>
<comment type="similarity">
    <text evidence="14">Belongs to the methylthiotransferase family. MtaB subfamily.</text>
</comment>
<keyword evidence="4" id="KW-0004">4Fe-4S</keyword>